<sequence>MVTQKKLESLLWHGWQLLCVLTILLCLTLSSVLCAKSPSKQVMVVGLFSGKAVVIINNKQFLLRANGKMINGVQLLSSNSERAVLLIDGQREVLTADTAAGSIGQAVKQTKKVQIWANQQGMYLVQGRINGAAASFMVDTGATYVVMSSVEAQRLNINYKQFGRLSRAATASGIVATYNLEIDKLTIGSIYLRHVKVAIIEGKHPQRILLGMSYLSRIRMESKGRSLMLIQH</sequence>
<dbReference type="NCBIfam" id="TIGR02281">
    <property type="entry name" value="clan_AA_DTGA"/>
    <property type="match status" value="1"/>
</dbReference>
<proteinExistence type="predicted"/>
<dbReference type="InterPro" id="IPR021109">
    <property type="entry name" value="Peptidase_aspartic_dom_sf"/>
</dbReference>
<dbReference type="Gene3D" id="2.40.70.10">
    <property type="entry name" value="Acid Proteases"/>
    <property type="match status" value="1"/>
</dbReference>
<evidence type="ECO:0000313" key="1">
    <source>
        <dbReference type="EMBL" id="VAW82265.1"/>
    </source>
</evidence>
<reference evidence="1" key="1">
    <citation type="submission" date="2018-06" db="EMBL/GenBank/DDBJ databases">
        <authorList>
            <person name="Zhirakovskaya E."/>
        </authorList>
    </citation>
    <scope>NUCLEOTIDE SEQUENCE</scope>
</reference>
<dbReference type="EMBL" id="UOFL01000238">
    <property type="protein sequence ID" value="VAW82265.1"/>
    <property type="molecule type" value="Genomic_DNA"/>
</dbReference>
<organism evidence="1">
    <name type="scientific">hydrothermal vent metagenome</name>
    <dbReference type="NCBI Taxonomy" id="652676"/>
    <lineage>
        <taxon>unclassified sequences</taxon>
        <taxon>metagenomes</taxon>
        <taxon>ecological metagenomes</taxon>
    </lineage>
</organism>
<dbReference type="InterPro" id="IPR034122">
    <property type="entry name" value="Retropepsin-like_bacterial"/>
</dbReference>
<dbReference type="CDD" id="cd05483">
    <property type="entry name" value="retropepsin_like_bacteria"/>
    <property type="match status" value="1"/>
</dbReference>
<name>A0A3B0YMX1_9ZZZZ</name>
<dbReference type="Pfam" id="PF13975">
    <property type="entry name" value="gag-asp_proteas"/>
    <property type="match status" value="1"/>
</dbReference>
<dbReference type="AlphaFoldDB" id="A0A3B0YMX1"/>
<dbReference type="InterPro" id="IPR011969">
    <property type="entry name" value="Clan_AA_Asp_peptidase_C"/>
</dbReference>
<gene>
    <name evidence="1" type="ORF">MNBD_GAMMA12-1067</name>
</gene>
<accession>A0A3B0YMX1</accession>
<dbReference type="SUPFAM" id="SSF50630">
    <property type="entry name" value="Acid proteases"/>
    <property type="match status" value="1"/>
</dbReference>
<protein>
    <recommendedName>
        <fullName evidence="2">TIGR02281 family clan AA aspartic protease</fullName>
    </recommendedName>
</protein>
<evidence type="ECO:0008006" key="2">
    <source>
        <dbReference type="Google" id="ProtNLM"/>
    </source>
</evidence>